<dbReference type="EMBL" id="CP021422">
    <property type="protein sequence ID" value="ASB39965.1"/>
    <property type="molecule type" value="Genomic_DNA"/>
</dbReference>
<dbReference type="Proteomes" id="UP000596035">
    <property type="component" value="Chromosome"/>
</dbReference>
<dbReference type="Proteomes" id="UP000196710">
    <property type="component" value="Chromosome"/>
</dbReference>
<protein>
    <recommendedName>
        <fullName evidence="6">DUF2953 domain-containing protein</fullName>
    </recommendedName>
</protein>
<dbReference type="KEGG" id="amur:ADH66_04425"/>
<evidence type="ECO:0000313" key="4">
    <source>
        <dbReference type="Proteomes" id="UP000196710"/>
    </source>
</evidence>
<organism evidence="3 5">
    <name type="scientific">Acutalibacter muris</name>
    <dbReference type="NCBI Taxonomy" id="1796620"/>
    <lineage>
        <taxon>Bacteria</taxon>
        <taxon>Bacillati</taxon>
        <taxon>Bacillota</taxon>
        <taxon>Clostridia</taxon>
        <taxon>Eubacteriales</taxon>
        <taxon>Acutalibacteraceae</taxon>
        <taxon>Acutalibacter</taxon>
    </lineage>
</organism>
<evidence type="ECO:0000313" key="5">
    <source>
        <dbReference type="Proteomes" id="UP000596035"/>
    </source>
</evidence>
<evidence type="ECO:0000256" key="1">
    <source>
        <dbReference type="SAM" id="Phobius"/>
    </source>
</evidence>
<proteinExistence type="predicted"/>
<evidence type="ECO:0000313" key="3">
    <source>
        <dbReference type="EMBL" id="QQR29253.1"/>
    </source>
</evidence>
<gene>
    <name evidence="2" type="ORF">ADH66_04425</name>
    <name evidence="3" type="ORF">I5Q82_14490</name>
</gene>
<keyword evidence="1" id="KW-0472">Membrane</keyword>
<name>A0A1Z2XNF0_9FIRM</name>
<dbReference type="RefSeq" id="WP_066535199.1">
    <property type="nucleotide sequence ID" value="NZ_CP021422.1"/>
</dbReference>
<evidence type="ECO:0008006" key="6">
    <source>
        <dbReference type="Google" id="ProtNLM"/>
    </source>
</evidence>
<feature type="transmembrane region" description="Helical" evidence="1">
    <location>
        <begin position="12"/>
        <end position="34"/>
    </location>
</feature>
<sequence>MPVFLTVLLTVLYVILGIIGGLLLLVLLLTLIPVRAELRFKGKFELAVKYLFFRVPLLPGEPKEEPEEPEEKEEKPKDKPGFIGKIKAALKREGLGGFLQALGELIKLLGQASAGIMKRLKLRRFDLYLCVAGAGDAAAGAELYGKISAGVYPACGALFTLLPCERKGVTVDLDYELWENLVDFSAEISILPFFVVMEGLRLALKSLKPLKKIL</sequence>
<dbReference type="EMBL" id="CP065321">
    <property type="protein sequence ID" value="QQR29253.1"/>
    <property type="molecule type" value="Genomic_DNA"/>
</dbReference>
<evidence type="ECO:0000313" key="2">
    <source>
        <dbReference type="EMBL" id="ASB39965.1"/>
    </source>
</evidence>
<dbReference type="AlphaFoldDB" id="A0A1Z2XNF0"/>
<reference evidence="3 5" key="3">
    <citation type="submission" date="2020-11" db="EMBL/GenBank/DDBJ databases">
        <title>Closed and high quality bacterial genomes of the OMM12 community.</title>
        <authorList>
            <person name="Marbouty M."/>
            <person name="Lamy-Besnier Q."/>
            <person name="Debarbieux L."/>
            <person name="Koszul R."/>
        </authorList>
    </citation>
    <scope>NUCLEOTIDE SEQUENCE [LARGE SCALE GENOMIC DNA]</scope>
    <source>
        <strain evidence="3 5">KB18</strain>
    </source>
</reference>
<reference evidence="2" key="1">
    <citation type="journal article" date="2017" name="Genome Announc.">
        <title>High-Quality Whole-Genome Sequences of the Oligo-Mouse-Microbiota Bacterial Community.</title>
        <authorList>
            <person name="Garzetti D."/>
            <person name="Brugiroux S."/>
            <person name="Bunk B."/>
            <person name="Pukall R."/>
            <person name="McCoy K.D."/>
            <person name="Macpherson A.J."/>
            <person name="Stecher B."/>
        </authorList>
    </citation>
    <scope>NUCLEOTIDE SEQUENCE</scope>
    <source>
        <strain evidence="2">KB18</strain>
    </source>
</reference>
<keyword evidence="1" id="KW-0812">Transmembrane</keyword>
<keyword evidence="4" id="KW-1185">Reference proteome</keyword>
<keyword evidence="1" id="KW-1133">Transmembrane helix</keyword>
<reference evidence="4" key="2">
    <citation type="submission" date="2017-05" db="EMBL/GenBank/DDBJ databases">
        <title>Improved OligoMM genomes.</title>
        <authorList>
            <person name="Garzetti D."/>
        </authorList>
    </citation>
    <scope>NUCLEOTIDE SEQUENCE [LARGE SCALE GENOMIC DNA]</scope>
    <source>
        <strain evidence="4">KB18</strain>
    </source>
</reference>
<accession>A0A1Z2XNF0</accession>